<evidence type="ECO:0000313" key="5">
    <source>
        <dbReference type="Proteomes" id="UP000030700"/>
    </source>
</evidence>
<accession>A0A0S6VVC9</accession>
<dbReference type="PRINTS" id="PR01713">
    <property type="entry name" value="NUCEPIMERASE"/>
</dbReference>
<dbReference type="Proteomes" id="UP000030700">
    <property type="component" value="Unassembled WGS sequence"/>
</dbReference>
<protein>
    <submittedName>
        <fullName evidence="4">NAD-dependent epimerase/dehydratase</fullName>
    </submittedName>
</protein>
<evidence type="ECO:0000259" key="3">
    <source>
        <dbReference type="Pfam" id="PF16363"/>
    </source>
</evidence>
<sequence length="370" mass="41229">MKTCLVTGGAGFIGSFIVDELVKKGYAVKIFDNLDPQVHPTGKAPAYLNKQAEFIQGDVRDYDALKKALTGVDVVFHEAAAVGVGQSQYQIKQYVDVNVGGTANLLDIIVNNKTKVSKILVAGSMSSYGEGQYECEDCGIVRPPLRTEEQMKDHDWELYCPECYEDIRPIPTGEDKRLECNSIYAMTKRDQEEMVLNIGEAYNIPAVALRYFNVYGPRQSLSNPYTGVAAIFMSRIKNNHAPVIFEDGLQTRDFVSVHDIVRANIAAMEKESLSGCFNIGTGKPRSIKSIADTLIALLGKDMQPEITNKFRKGDIRHCVADISKAQEAFGFEPKVKFEDGMKELIQWSESVNAEDKFEEAHHELRKRGLV</sequence>
<dbReference type="InterPro" id="IPR016040">
    <property type="entry name" value="NAD(P)-bd_dom"/>
</dbReference>
<dbReference type="AlphaFoldDB" id="A0A0S6VVC9"/>
<dbReference type="Gene3D" id="3.40.50.720">
    <property type="entry name" value="NAD(P)-binding Rossmann-like Domain"/>
    <property type="match status" value="1"/>
</dbReference>
<dbReference type="EMBL" id="DF820455">
    <property type="protein sequence ID" value="GAK49593.1"/>
    <property type="molecule type" value="Genomic_DNA"/>
</dbReference>
<dbReference type="HOGENOM" id="CLU_007383_1_7_0"/>
<dbReference type="PANTHER" id="PTHR43000">
    <property type="entry name" value="DTDP-D-GLUCOSE 4,6-DEHYDRATASE-RELATED"/>
    <property type="match status" value="1"/>
</dbReference>
<evidence type="ECO:0000313" key="4">
    <source>
        <dbReference type="EMBL" id="GAK49593.1"/>
    </source>
</evidence>
<organism evidence="4">
    <name type="scientific">Candidatus Moduliflexus flocculans</name>
    <dbReference type="NCBI Taxonomy" id="1499966"/>
    <lineage>
        <taxon>Bacteria</taxon>
        <taxon>Candidatus Moduliflexota</taxon>
        <taxon>Candidatus Moduliflexia</taxon>
        <taxon>Candidatus Moduliflexales</taxon>
        <taxon>Candidatus Moduliflexaceae</taxon>
    </lineage>
</organism>
<evidence type="ECO:0000259" key="2">
    <source>
        <dbReference type="Pfam" id="PF01370"/>
    </source>
</evidence>
<dbReference type="Pfam" id="PF16363">
    <property type="entry name" value="GDP_Man_Dehyd"/>
    <property type="match status" value="1"/>
</dbReference>
<keyword evidence="5" id="KW-1185">Reference proteome</keyword>
<gene>
    <name evidence="4" type="ORF">U14_00816</name>
</gene>
<dbReference type="SUPFAM" id="SSF51735">
    <property type="entry name" value="NAD(P)-binding Rossmann-fold domains"/>
    <property type="match status" value="1"/>
</dbReference>
<dbReference type="InterPro" id="IPR001509">
    <property type="entry name" value="Epimerase_deHydtase"/>
</dbReference>
<feature type="domain" description="NAD(P)-binding" evidence="3">
    <location>
        <begin position="162"/>
        <end position="343"/>
    </location>
</feature>
<comment type="similarity">
    <text evidence="1">Belongs to the NAD(P)-dependent epimerase/dehydratase family.</text>
</comment>
<dbReference type="STRING" id="1499966.U14_00816"/>
<dbReference type="Pfam" id="PF01370">
    <property type="entry name" value="Epimerase"/>
    <property type="match status" value="1"/>
</dbReference>
<reference evidence="4" key="1">
    <citation type="journal article" date="2015" name="PeerJ">
        <title>First genomic representation of candidate bacterial phylum KSB3 points to enhanced environmental sensing as a trigger of wastewater bulking.</title>
        <authorList>
            <person name="Sekiguchi Y."/>
            <person name="Ohashi A."/>
            <person name="Parks D.H."/>
            <person name="Yamauchi T."/>
            <person name="Tyson G.W."/>
            <person name="Hugenholtz P."/>
        </authorList>
    </citation>
    <scope>NUCLEOTIDE SEQUENCE [LARGE SCALE GENOMIC DNA]</scope>
</reference>
<name>A0A0S6VVC9_9BACT</name>
<proteinExistence type="inferred from homology"/>
<feature type="domain" description="NAD-dependent epimerase/dehydratase" evidence="2">
    <location>
        <begin position="5"/>
        <end position="133"/>
    </location>
</feature>
<dbReference type="InterPro" id="IPR036291">
    <property type="entry name" value="NAD(P)-bd_dom_sf"/>
</dbReference>
<evidence type="ECO:0000256" key="1">
    <source>
        <dbReference type="ARBA" id="ARBA00007637"/>
    </source>
</evidence>